<reference key="1">
    <citation type="submission" date="2007-01" db="EMBL/GenBank/DDBJ databases">
        <title>The Genome Sequence of Puccinia graminis f. sp. tritici Strain CRL 75-36-700-3.</title>
        <authorList>
            <consortium name="The Broad Institute Genome Sequencing Platform"/>
            <person name="Birren B."/>
            <person name="Lander E."/>
            <person name="Galagan J."/>
            <person name="Nusbaum C."/>
            <person name="Devon K."/>
            <person name="Cuomo C."/>
            <person name="Jaffe D."/>
            <person name="Butler J."/>
            <person name="Alvarez P."/>
            <person name="Gnerre S."/>
            <person name="Grabherr M."/>
            <person name="Mauceli E."/>
            <person name="Brockman W."/>
            <person name="Young S."/>
            <person name="LaButti K."/>
            <person name="Sykes S."/>
            <person name="DeCaprio D."/>
            <person name="Crawford M."/>
            <person name="Koehrsen M."/>
            <person name="Engels R."/>
            <person name="Montgomery P."/>
            <person name="Pearson M."/>
            <person name="Howarth C."/>
            <person name="Larson L."/>
            <person name="White J."/>
            <person name="Zeng Q."/>
            <person name="Kodira C."/>
            <person name="Yandava C."/>
            <person name="Alvarado L."/>
            <person name="O'Leary S."/>
            <person name="Szabo L."/>
            <person name="Dean R."/>
            <person name="Schein J."/>
        </authorList>
    </citation>
    <scope>NUCLEOTIDE SEQUENCE</scope>
    <source>
        <strain>CRL 75-36-700-3</strain>
    </source>
</reference>
<evidence type="ECO:0000313" key="2">
    <source>
        <dbReference type="EMBL" id="EFP91231.2"/>
    </source>
</evidence>
<dbReference type="RefSeq" id="XP_003335650.2">
    <property type="nucleotide sequence ID" value="XM_003335602.2"/>
</dbReference>
<feature type="compositionally biased region" description="Polar residues" evidence="1">
    <location>
        <begin position="39"/>
        <end position="49"/>
    </location>
</feature>
<sequence>MCDCGAPHDAPTHEPRGQLDHHSLKRRDYAGERPPEIPSSKQSKQDNSLPIWSQHVALTSPVKDTYTILHWQAMPARVCASLVMTHEDGYVLGAMKVFELYFCERSDPPH</sequence>
<keyword evidence="3" id="KW-1185">Reference proteome</keyword>
<evidence type="ECO:0000313" key="3">
    <source>
        <dbReference type="Proteomes" id="UP000008783"/>
    </source>
</evidence>
<organism evidence="2 3">
    <name type="scientific">Puccinia graminis f. sp. tritici (strain CRL 75-36-700-3 / race SCCL)</name>
    <name type="common">Black stem rust fungus</name>
    <dbReference type="NCBI Taxonomy" id="418459"/>
    <lineage>
        <taxon>Eukaryota</taxon>
        <taxon>Fungi</taxon>
        <taxon>Dikarya</taxon>
        <taxon>Basidiomycota</taxon>
        <taxon>Pucciniomycotina</taxon>
        <taxon>Pucciniomycetes</taxon>
        <taxon>Pucciniales</taxon>
        <taxon>Pucciniaceae</taxon>
        <taxon>Puccinia</taxon>
    </lineage>
</organism>
<dbReference type="EMBL" id="DS178343">
    <property type="protein sequence ID" value="EFP91231.2"/>
    <property type="molecule type" value="Genomic_DNA"/>
</dbReference>
<name>E3L3V6_PUCGT</name>
<dbReference type="AlphaFoldDB" id="E3L3V6"/>
<protein>
    <submittedName>
        <fullName evidence="2">Uncharacterized protein</fullName>
    </submittedName>
</protein>
<dbReference type="GeneID" id="10528975"/>
<gene>
    <name evidence="2" type="ORF">PGTG_16422</name>
</gene>
<dbReference type="KEGG" id="pgr:PGTG_16422"/>
<evidence type="ECO:0000256" key="1">
    <source>
        <dbReference type="SAM" id="MobiDB-lite"/>
    </source>
</evidence>
<proteinExistence type="predicted"/>
<dbReference type="VEuPathDB" id="FungiDB:PGTG_16422"/>
<dbReference type="HOGENOM" id="CLU_2224461_0_0_1"/>
<feature type="compositionally biased region" description="Basic and acidic residues" evidence="1">
    <location>
        <begin position="10"/>
        <end position="35"/>
    </location>
</feature>
<feature type="region of interest" description="Disordered" evidence="1">
    <location>
        <begin position="1"/>
        <end position="49"/>
    </location>
</feature>
<reference evidence="3" key="2">
    <citation type="journal article" date="2011" name="Proc. Natl. Acad. Sci. U.S.A.">
        <title>Obligate biotrophy features unraveled by the genomic analysis of rust fungi.</title>
        <authorList>
            <person name="Duplessis S."/>
            <person name="Cuomo C.A."/>
            <person name="Lin Y.-C."/>
            <person name="Aerts A."/>
            <person name="Tisserant E."/>
            <person name="Veneault-Fourrey C."/>
            <person name="Joly D.L."/>
            <person name="Hacquard S."/>
            <person name="Amselem J."/>
            <person name="Cantarel B.L."/>
            <person name="Chiu R."/>
            <person name="Coutinho P.M."/>
            <person name="Feau N."/>
            <person name="Field M."/>
            <person name="Frey P."/>
            <person name="Gelhaye E."/>
            <person name="Goldberg J."/>
            <person name="Grabherr M.G."/>
            <person name="Kodira C.D."/>
            <person name="Kohler A."/>
            <person name="Kuees U."/>
            <person name="Lindquist E.A."/>
            <person name="Lucas S.M."/>
            <person name="Mago R."/>
            <person name="Mauceli E."/>
            <person name="Morin E."/>
            <person name="Murat C."/>
            <person name="Pangilinan J.L."/>
            <person name="Park R."/>
            <person name="Pearson M."/>
            <person name="Quesneville H."/>
            <person name="Rouhier N."/>
            <person name="Sakthikumar S."/>
            <person name="Salamov A.A."/>
            <person name="Schmutz J."/>
            <person name="Selles B."/>
            <person name="Shapiro H."/>
            <person name="Tanguay P."/>
            <person name="Tuskan G.A."/>
            <person name="Henrissat B."/>
            <person name="Van de Peer Y."/>
            <person name="Rouze P."/>
            <person name="Ellis J.G."/>
            <person name="Dodds P.N."/>
            <person name="Schein J.E."/>
            <person name="Zhong S."/>
            <person name="Hamelin R.C."/>
            <person name="Grigoriev I.V."/>
            <person name="Szabo L.J."/>
            <person name="Martin F."/>
        </authorList>
    </citation>
    <scope>NUCLEOTIDE SEQUENCE [LARGE SCALE GENOMIC DNA]</scope>
    <source>
        <strain evidence="3">CRL 75-36-700-3 / race SCCL</strain>
    </source>
</reference>
<dbReference type="Proteomes" id="UP000008783">
    <property type="component" value="Unassembled WGS sequence"/>
</dbReference>
<dbReference type="InParanoid" id="E3L3V6"/>
<accession>E3L3V6</accession>